<feature type="binding site" evidence="8 10">
    <location>
        <begin position="181"/>
        <end position="186"/>
    </location>
    <ligand>
        <name>NADP(+)</name>
        <dbReference type="ChEBI" id="CHEBI:58349"/>
    </ligand>
</feature>
<dbReference type="GO" id="GO:0008883">
    <property type="term" value="F:glutamyl-tRNA reductase activity"/>
    <property type="evidence" value="ECO:0007669"/>
    <property type="project" value="UniProtKB-UniRule"/>
</dbReference>
<evidence type="ECO:0000256" key="8">
    <source>
        <dbReference type="HAMAP-Rule" id="MF_00087"/>
    </source>
</evidence>
<proteinExistence type="inferred from homology"/>
<dbReference type="SUPFAM" id="SSF69075">
    <property type="entry name" value="Glutamyl tRNA-reductase dimerization domain"/>
    <property type="match status" value="1"/>
</dbReference>
<evidence type="ECO:0000313" key="17">
    <source>
        <dbReference type="Proteomes" id="UP001319200"/>
    </source>
</evidence>
<dbReference type="Gene3D" id="3.30.460.30">
    <property type="entry name" value="Glutamyl-tRNA reductase, N-terminal domain"/>
    <property type="match status" value="1"/>
</dbReference>
<sequence>MARQVFAAEISHEDTPLFVREQLAADEDTVKRHLADLSVLVDEVFILSSCNRFTVYAISDNIGPLTAFFAQYPGLKGYVQFYYNTEESVTHLFAVASGLLSPIKGDHQVLDQLNQAHKLALETGSLGITLDNMLREAIRIGKRVRTETGIDKFCSSVVDAGIELLYNRLDNLHDKQFVVVGTGKIARLALRYLYNEGIRNIVIVSKDLDRAKQLSELYGTKAAGIEDLHHHVKQADVVIGGTHYEVSLFPESYLSGFFELEKTWFILDFGMPRNFNAKLAEHSAIELYNLDDLKRLHKSPLDAFGGIEAAWTIVMREAKAFMEILMQLEFSPVLVAYWNRLQYIKNRELNVLLPKLNDQLSSRDLERIKKQAQKLIRNISGDLTKCTRTLTNNCKAENPAELIRNTDSSSQIKFNLSLN</sequence>
<feature type="site" description="Important for activity" evidence="8 11">
    <location>
        <position position="91"/>
    </location>
</feature>
<comment type="similarity">
    <text evidence="2 8 12">Belongs to the glutamyl-tRNA reductase family.</text>
</comment>
<evidence type="ECO:0000259" key="15">
    <source>
        <dbReference type="Pfam" id="PF05201"/>
    </source>
</evidence>
<evidence type="ECO:0000256" key="12">
    <source>
        <dbReference type="RuleBase" id="RU000584"/>
    </source>
</evidence>
<evidence type="ECO:0000259" key="13">
    <source>
        <dbReference type="Pfam" id="PF00745"/>
    </source>
</evidence>
<keyword evidence="4 8" id="KW-0521">NADP</keyword>
<name>A0AAP2GT29_9BACT</name>
<dbReference type="SUPFAM" id="SSF51735">
    <property type="entry name" value="NAD(P)-binding Rossmann-fold domains"/>
    <property type="match status" value="1"/>
</dbReference>
<dbReference type="Pfam" id="PF05201">
    <property type="entry name" value="GlutR_N"/>
    <property type="match status" value="1"/>
</dbReference>
<evidence type="ECO:0000256" key="10">
    <source>
        <dbReference type="PIRSR" id="PIRSR000445-3"/>
    </source>
</evidence>
<dbReference type="Proteomes" id="UP001319200">
    <property type="component" value="Unassembled WGS sequence"/>
</dbReference>
<dbReference type="SUPFAM" id="SSF69742">
    <property type="entry name" value="Glutamyl tRNA-reductase catalytic, N-terminal domain"/>
    <property type="match status" value="1"/>
</dbReference>
<dbReference type="InterPro" id="IPR036343">
    <property type="entry name" value="GluRdtase_N_sf"/>
</dbReference>
<comment type="caution">
    <text evidence="16">The sequence shown here is derived from an EMBL/GenBank/DDBJ whole genome shotgun (WGS) entry which is preliminary data.</text>
</comment>
<organism evidence="16 17">
    <name type="scientific">Chryseosolibacter histidini</name>
    <dbReference type="NCBI Taxonomy" id="2782349"/>
    <lineage>
        <taxon>Bacteria</taxon>
        <taxon>Pseudomonadati</taxon>
        <taxon>Bacteroidota</taxon>
        <taxon>Cytophagia</taxon>
        <taxon>Cytophagales</taxon>
        <taxon>Chryseotaleaceae</taxon>
        <taxon>Chryseosolibacter</taxon>
    </lineage>
</organism>
<accession>A0AAP2GT29</accession>
<comment type="subunit">
    <text evidence="8">Homodimer.</text>
</comment>
<keyword evidence="17" id="KW-1185">Reference proteome</keyword>
<dbReference type="PANTHER" id="PTHR43013:SF1">
    <property type="entry name" value="GLUTAMYL-TRNA REDUCTASE"/>
    <property type="match status" value="1"/>
</dbReference>
<feature type="domain" description="Tetrapyrrole biosynthesis glutamyl-tRNA reductase dimerisation" evidence="13">
    <location>
        <begin position="310"/>
        <end position="403"/>
    </location>
</feature>
<evidence type="ECO:0000256" key="9">
    <source>
        <dbReference type="PIRSR" id="PIRSR000445-1"/>
    </source>
</evidence>
<comment type="catalytic activity">
    <reaction evidence="7 8 12">
        <text>(S)-4-amino-5-oxopentanoate + tRNA(Glu) + NADP(+) = L-glutamyl-tRNA(Glu) + NADPH + H(+)</text>
        <dbReference type="Rhea" id="RHEA:12344"/>
        <dbReference type="Rhea" id="RHEA-COMP:9663"/>
        <dbReference type="Rhea" id="RHEA-COMP:9680"/>
        <dbReference type="ChEBI" id="CHEBI:15378"/>
        <dbReference type="ChEBI" id="CHEBI:57501"/>
        <dbReference type="ChEBI" id="CHEBI:57783"/>
        <dbReference type="ChEBI" id="CHEBI:58349"/>
        <dbReference type="ChEBI" id="CHEBI:78442"/>
        <dbReference type="ChEBI" id="CHEBI:78520"/>
        <dbReference type="EC" id="1.2.1.70"/>
    </reaction>
</comment>
<protein>
    <recommendedName>
        <fullName evidence="3 8">Glutamyl-tRNA reductase</fullName>
        <shortName evidence="8">GluTR</shortName>
        <ecNumber evidence="3 8">1.2.1.70</ecNumber>
    </recommendedName>
</protein>
<evidence type="ECO:0000256" key="7">
    <source>
        <dbReference type="ARBA" id="ARBA00047464"/>
    </source>
</evidence>
<dbReference type="InterPro" id="IPR006151">
    <property type="entry name" value="Shikm_DH/Glu-tRNA_Rdtase"/>
</dbReference>
<dbReference type="EMBL" id="JAHESF010000061">
    <property type="protein sequence ID" value="MBT1701242.1"/>
    <property type="molecule type" value="Genomic_DNA"/>
</dbReference>
<dbReference type="NCBIfam" id="TIGR01035">
    <property type="entry name" value="hemA"/>
    <property type="match status" value="1"/>
</dbReference>
<feature type="domain" description="Quinate/shikimate 5-dehydrogenase/glutamyl-tRNA reductase" evidence="14">
    <location>
        <begin position="165"/>
        <end position="295"/>
    </location>
</feature>
<dbReference type="RefSeq" id="WP_254169927.1">
    <property type="nucleotide sequence ID" value="NZ_JAHESF010000061.1"/>
</dbReference>
<feature type="active site" description="Nucleophile" evidence="8 9">
    <location>
        <position position="50"/>
    </location>
</feature>
<gene>
    <name evidence="8 16" type="primary">hemA</name>
    <name evidence="16" type="ORF">KK083_30400</name>
</gene>
<comment type="function">
    <text evidence="8">Catalyzes the NADPH-dependent reduction of glutamyl-tRNA(Glu) to glutamate 1-semialdehyde (GSA).</text>
</comment>
<evidence type="ECO:0000313" key="16">
    <source>
        <dbReference type="EMBL" id="MBT1701242.1"/>
    </source>
</evidence>
<dbReference type="Gene3D" id="3.40.50.720">
    <property type="entry name" value="NAD(P)-binding Rossmann-like Domain"/>
    <property type="match status" value="1"/>
</dbReference>
<dbReference type="InterPro" id="IPR036291">
    <property type="entry name" value="NAD(P)-bd_dom_sf"/>
</dbReference>
<comment type="domain">
    <text evidence="8">Possesses an unusual extended V-shaped dimeric structure with each monomer consisting of three distinct domains arranged along a curved 'spinal' alpha-helix. The N-terminal catalytic domain specifically recognizes the glutamate moiety of the substrate. The second domain is the NADPH-binding domain, and the third C-terminal domain is responsible for dimerization.</text>
</comment>
<feature type="binding site" evidence="8">
    <location>
        <position position="112"/>
    </location>
    <ligand>
        <name>substrate</name>
    </ligand>
</feature>
<feature type="domain" description="Glutamyl-tRNA reductase N-terminal" evidence="15">
    <location>
        <begin position="10"/>
        <end position="148"/>
    </location>
</feature>
<keyword evidence="5 8" id="KW-0560">Oxidoreductase</keyword>
<reference evidence="16 17" key="1">
    <citation type="submission" date="2021-05" db="EMBL/GenBank/DDBJ databases">
        <title>A Polyphasic approach of four new species of the genus Ohtaekwangia: Ohtaekwangia histidinii sp. nov., Ohtaekwangia cretensis sp. nov., Ohtaekwangia indiensis sp. nov., Ohtaekwangia reichenbachii sp. nov. from diverse environment.</title>
        <authorList>
            <person name="Octaviana S."/>
        </authorList>
    </citation>
    <scope>NUCLEOTIDE SEQUENCE [LARGE SCALE GENOMIC DNA]</scope>
    <source>
        <strain evidence="16 17">PWU4</strain>
    </source>
</reference>
<feature type="binding site" evidence="8">
    <location>
        <position position="101"/>
    </location>
    <ligand>
        <name>substrate</name>
    </ligand>
</feature>
<feature type="binding site" evidence="8">
    <location>
        <begin position="106"/>
        <end position="108"/>
    </location>
    <ligand>
        <name>substrate</name>
    </ligand>
</feature>
<evidence type="ECO:0000256" key="3">
    <source>
        <dbReference type="ARBA" id="ARBA00012970"/>
    </source>
</evidence>
<dbReference type="InterPro" id="IPR015896">
    <property type="entry name" value="4pyrrol_synth_GluRdtase_dimer"/>
</dbReference>
<dbReference type="PANTHER" id="PTHR43013">
    <property type="entry name" value="GLUTAMYL-TRNA REDUCTASE"/>
    <property type="match status" value="1"/>
</dbReference>
<evidence type="ECO:0000256" key="11">
    <source>
        <dbReference type="PIRSR" id="PIRSR000445-4"/>
    </source>
</evidence>
<dbReference type="PIRSF" id="PIRSF000445">
    <property type="entry name" value="4pyrrol_synth_GluRdtase"/>
    <property type="match status" value="1"/>
</dbReference>
<evidence type="ECO:0000256" key="5">
    <source>
        <dbReference type="ARBA" id="ARBA00023002"/>
    </source>
</evidence>
<comment type="miscellaneous">
    <text evidence="8">During catalysis, the active site Cys acts as a nucleophile attacking the alpha-carbonyl group of tRNA-bound glutamate with the formation of a thioester intermediate between enzyme and glutamate, and the concomitant release of tRNA(Glu). The thioester intermediate is finally reduced by direct hydride transfer from NADPH, to form the product GSA.</text>
</comment>
<comment type="pathway">
    <text evidence="1 8 12">Porphyrin-containing compound metabolism; protoporphyrin-IX biosynthesis; 5-aminolevulinate from L-glutamyl-tRNA(Glu): step 1/2.</text>
</comment>
<dbReference type="AlphaFoldDB" id="A0AAP2GT29"/>
<keyword evidence="6 8" id="KW-0627">Porphyrin biosynthesis</keyword>
<dbReference type="InterPro" id="IPR015895">
    <property type="entry name" value="4pyrrol_synth_GluRdtase_N"/>
</dbReference>
<dbReference type="HAMAP" id="MF_00087">
    <property type="entry name" value="Glu_tRNA_reductase"/>
    <property type="match status" value="1"/>
</dbReference>
<evidence type="ECO:0000256" key="6">
    <source>
        <dbReference type="ARBA" id="ARBA00023244"/>
    </source>
</evidence>
<dbReference type="GO" id="GO:0050661">
    <property type="term" value="F:NADP binding"/>
    <property type="evidence" value="ECO:0007669"/>
    <property type="project" value="InterPro"/>
</dbReference>
<evidence type="ECO:0000256" key="4">
    <source>
        <dbReference type="ARBA" id="ARBA00022857"/>
    </source>
</evidence>
<dbReference type="EC" id="1.2.1.70" evidence="3 8"/>
<evidence type="ECO:0000256" key="2">
    <source>
        <dbReference type="ARBA" id="ARBA00005916"/>
    </source>
</evidence>
<dbReference type="Pfam" id="PF01488">
    <property type="entry name" value="Shikimate_DH"/>
    <property type="match status" value="1"/>
</dbReference>
<dbReference type="GO" id="GO:0019353">
    <property type="term" value="P:protoporphyrinogen IX biosynthetic process from glutamate"/>
    <property type="evidence" value="ECO:0007669"/>
    <property type="project" value="TreeGrafter"/>
</dbReference>
<evidence type="ECO:0000259" key="14">
    <source>
        <dbReference type="Pfam" id="PF01488"/>
    </source>
</evidence>
<dbReference type="InterPro" id="IPR036453">
    <property type="entry name" value="GluRdtase_dimer_dom_sf"/>
</dbReference>
<dbReference type="InterPro" id="IPR000343">
    <property type="entry name" value="4pyrrol_synth_GluRdtase"/>
</dbReference>
<evidence type="ECO:0000256" key="1">
    <source>
        <dbReference type="ARBA" id="ARBA00005059"/>
    </source>
</evidence>
<comment type="caution">
    <text evidence="8">Lacks conserved residue(s) required for the propagation of feature annotation.</text>
</comment>
<dbReference type="Pfam" id="PF00745">
    <property type="entry name" value="GlutR_dimer"/>
    <property type="match status" value="1"/>
</dbReference>